<sequence>MLRNKAFNKKNAKGKVVKVVQEHYLRDDIYCSIAGCPTCPSSQLARLSSLVGKASPCPELTNEPHYLIPDTNVVVNQLDLLEQLDNIIILSTVHQESRNLSANAAGKIKSWVSDPLKHIASFSNEHHRETHVEREFNETPNDRNDRAIRIAAKWYVDHMAATPGTTVVMLTDDADNRRKAKEMGLLAFSAKEYVKHLEDQPNLIDLVADRINHREKEQIQYEEHLSQMAMTSGLNGGRLLQGTLNISQHNYLEGTIFTQIDDKDVEIVILGRKHLNRAIHGDRICVELLPKEEWGSEPEVVVLTEEDEAQLASGGKGGKENSRPQGKVVGVIKRNWRPYCGFIDKATVQGEFESVGASRLVLFFPLDSRVPKIRMRTSQAGKLLSQRILVMADQWPVDSMYPMGHFVRALGEAGDKDTETEVLLLEHDVPHHAFSPQVLSSLPSEGDAWVVRDEHLHGREDFRGLDICSIDPPGCTDIDDALHARPLPNGNFELGVHIADVTHFVKPGTAMDREAASRCTSVYLVNRRIDMLPELLGTNLCSLRSGVDRLAFSCIWEMTPDAQLVSTRFTKSVIRSKASLTYEAAQKRLDDASLDDPITQGIRLLDRFACVLRGRRMEAGALTLASPEVRFTLEFDSDDPVDVEMKALHSTNALVEEFMLFANISVATFIYESFPACALLRSHPPPSPANLESLNRSLSRLGVQLEYGSSKELADSLDRIEFPGDPYLNKLVRMMTTRCMMQAAYFSSGTEPYERFHHYGLAAPIYTHFTSPIRRYADVIVHRLLHSAIDPGFPIDPALLNRTGMELQCKTLNHRHHMAQLAARSSVELFTHLVFKERVEYEDAYVVRVLKNAFIALVPKYGLESIIHLVPHPQDIEDSGEGLSPPVYTFNENDNSLIFPANGKDLVVSMFMKIQVRMSIRHRLKGGGEGGLRQNLETKLVCPVIPNLSVPPASPTRPLPDDSSSSEVTTKFRKLDVDP</sequence>
<proteinExistence type="predicted"/>
<gene>
    <name evidence="1" type="primary">DIS3</name>
    <name evidence="1" type="ORF">DSO57_1023744</name>
</gene>
<accession>A0ACC2S530</accession>
<protein>
    <submittedName>
        <fullName evidence="1">Exosome catalytic subunit dis3</fullName>
    </submittedName>
</protein>
<keyword evidence="2" id="KW-1185">Reference proteome</keyword>
<reference evidence="1" key="1">
    <citation type="submission" date="2022-04" db="EMBL/GenBank/DDBJ databases">
        <title>Genome of the entomopathogenic fungus Entomophthora muscae.</title>
        <authorList>
            <person name="Elya C."/>
            <person name="Lovett B.R."/>
            <person name="Lee E."/>
            <person name="Macias A.M."/>
            <person name="Hajek A.E."/>
            <person name="De Bivort B.L."/>
            <person name="Kasson M.T."/>
            <person name="De Fine Licht H.H."/>
            <person name="Stajich J.E."/>
        </authorList>
    </citation>
    <scope>NUCLEOTIDE SEQUENCE</scope>
    <source>
        <strain evidence="1">Berkeley</strain>
    </source>
</reference>
<organism evidence="1 2">
    <name type="scientific">Entomophthora muscae</name>
    <dbReference type="NCBI Taxonomy" id="34485"/>
    <lineage>
        <taxon>Eukaryota</taxon>
        <taxon>Fungi</taxon>
        <taxon>Fungi incertae sedis</taxon>
        <taxon>Zoopagomycota</taxon>
        <taxon>Entomophthoromycotina</taxon>
        <taxon>Entomophthoromycetes</taxon>
        <taxon>Entomophthorales</taxon>
        <taxon>Entomophthoraceae</taxon>
        <taxon>Entomophthora</taxon>
    </lineage>
</organism>
<dbReference type="EMBL" id="QTSX02005805">
    <property type="protein sequence ID" value="KAJ9057332.1"/>
    <property type="molecule type" value="Genomic_DNA"/>
</dbReference>
<evidence type="ECO:0000313" key="2">
    <source>
        <dbReference type="Proteomes" id="UP001165960"/>
    </source>
</evidence>
<evidence type="ECO:0000313" key="1">
    <source>
        <dbReference type="EMBL" id="KAJ9057332.1"/>
    </source>
</evidence>
<name>A0ACC2S530_9FUNG</name>
<dbReference type="Proteomes" id="UP001165960">
    <property type="component" value="Unassembled WGS sequence"/>
</dbReference>
<comment type="caution">
    <text evidence="1">The sequence shown here is derived from an EMBL/GenBank/DDBJ whole genome shotgun (WGS) entry which is preliminary data.</text>
</comment>